<dbReference type="Proteomes" id="UP000053424">
    <property type="component" value="Unassembled WGS sequence"/>
</dbReference>
<dbReference type="AlphaFoldDB" id="A0A0C3CL02"/>
<sequence length="55" mass="6452">MNLRRGNTGFAGMHWCGNLILQSPIESILESRVEQGYRDGSFHELTLTWRRMTVW</sequence>
<evidence type="ECO:0000313" key="2">
    <source>
        <dbReference type="Proteomes" id="UP000053424"/>
    </source>
</evidence>
<keyword evidence="2" id="KW-1185">Reference proteome</keyword>
<dbReference type="HOGENOM" id="CLU_3032591_0_0_1"/>
<reference evidence="1 2" key="1">
    <citation type="submission" date="2014-04" db="EMBL/GenBank/DDBJ databases">
        <authorList>
            <consortium name="DOE Joint Genome Institute"/>
            <person name="Kuo A."/>
            <person name="Gay G."/>
            <person name="Dore J."/>
            <person name="Kohler A."/>
            <person name="Nagy L.G."/>
            <person name="Floudas D."/>
            <person name="Copeland A."/>
            <person name="Barry K.W."/>
            <person name="Cichocki N."/>
            <person name="Veneault-Fourrey C."/>
            <person name="LaButti K."/>
            <person name="Lindquist E.A."/>
            <person name="Lipzen A."/>
            <person name="Lundell T."/>
            <person name="Morin E."/>
            <person name="Murat C."/>
            <person name="Sun H."/>
            <person name="Tunlid A."/>
            <person name="Henrissat B."/>
            <person name="Grigoriev I.V."/>
            <person name="Hibbett D.S."/>
            <person name="Martin F."/>
            <person name="Nordberg H.P."/>
            <person name="Cantor M.N."/>
            <person name="Hua S.X."/>
        </authorList>
    </citation>
    <scope>NUCLEOTIDE SEQUENCE [LARGE SCALE GENOMIC DNA]</scope>
    <source>
        <strain evidence="2">h7</strain>
    </source>
</reference>
<accession>A0A0C3CL02</accession>
<proteinExistence type="predicted"/>
<organism evidence="1 2">
    <name type="scientific">Hebeloma cylindrosporum</name>
    <dbReference type="NCBI Taxonomy" id="76867"/>
    <lineage>
        <taxon>Eukaryota</taxon>
        <taxon>Fungi</taxon>
        <taxon>Dikarya</taxon>
        <taxon>Basidiomycota</taxon>
        <taxon>Agaricomycotina</taxon>
        <taxon>Agaricomycetes</taxon>
        <taxon>Agaricomycetidae</taxon>
        <taxon>Agaricales</taxon>
        <taxon>Agaricineae</taxon>
        <taxon>Hymenogastraceae</taxon>
        <taxon>Hebeloma</taxon>
    </lineage>
</organism>
<evidence type="ECO:0000313" key="1">
    <source>
        <dbReference type="EMBL" id="KIM44466.1"/>
    </source>
</evidence>
<gene>
    <name evidence="1" type="ORF">M413DRAFT_442441</name>
</gene>
<protein>
    <submittedName>
        <fullName evidence="1">Uncharacterized protein</fullName>
    </submittedName>
</protein>
<name>A0A0C3CL02_HEBCY</name>
<dbReference type="EMBL" id="KN831773">
    <property type="protein sequence ID" value="KIM44466.1"/>
    <property type="molecule type" value="Genomic_DNA"/>
</dbReference>
<reference evidence="2" key="2">
    <citation type="submission" date="2015-01" db="EMBL/GenBank/DDBJ databases">
        <title>Evolutionary Origins and Diversification of the Mycorrhizal Mutualists.</title>
        <authorList>
            <consortium name="DOE Joint Genome Institute"/>
            <consortium name="Mycorrhizal Genomics Consortium"/>
            <person name="Kohler A."/>
            <person name="Kuo A."/>
            <person name="Nagy L.G."/>
            <person name="Floudas D."/>
            <person name="Copeland A."/>
            <person name="Barry K.W."/>
            <person name="Cichocki N."/>
            <person name="Veneault-Fourrey C."/>
            <person name="LaButti K."/>
            <person name="Lindquist E.A."/>
            <person name="Lipzen A."/>
            <person name="Lundell T."/>
            <person name="Morin E."/>
            <person name="Murat C."/>
            <person name="Riley R."/>
            <person name="Ohm R."/>
            <person name="Sun H."/>
            <person name="Tunlid A."/>
            <person name="Henrissat B."/>
            <person name="Grigoriev I.V."/>
            <person name="Hibbett D.S."/>
            <person name="Martin F."/>
        </authorList>
    </citation>
    <scope>NUCLEOTIDE SEQUENCE [LARGE SCALE GENOMIC DNA]</scope>
    <source>
        <strain evidence="2">h7</strain>
    </source>
</reference>